<dbReference type="AlphaFoldDB" id="A0A9N9HKZ4"/>
<evidence type="ECO:0000313" key="2">
    <source>
        <dbReference type="Proteomes" id="UP000789570"/>
    </source>
</evidence>
<organism evidence="1 2">
    <name type="scientific">Funneliformis caledonium</name>
    <dbReference type="NCBI Taxonomy" id="1117310"/>
    <lineage>
        <taxon>Eukaryota</taxon>
        <taxon>Fungi</taxon>
        <taxon>Fungi incertae sedis</taxon>
        <taxon>Mucoromycota</taxon>
        <taxon>Glomeromycotina</taxon>
        <taxon>Glomeromycetes</taxon>
        <taxon>Glomerales</taxon>
        <taxon>Glomeraceae</taxon>
        <taxon>Funneliformis</taxon>
    </lineage>
</organism>
<proteinExistence type="predicted"/>
<protein>
    <submittedName>
        <fullName evidence="1">4129_t:CDS:1</fullName>
    </submittedName>
</protein>
<sequence length="165" mass="19233">MDAKQERAQVVKYILRSGCKNYLYEYLLQRKEQASFTKDIQLKYDGYLVKLFNFKNDCKLRKNAKIALDAFEEHLLVALMMIFWFRLYPARASSGCSYGKKDSRCEKLKEEETAIQTASLGHLNICRKTLTHYAYAQKVLTEGVKLQTPQKRENETEGIELSSKK</sequence>
<accession>A0A9N9HKZ4</accession>
<reference evidence="1" key="1">
    <citation type="submission" date="2021-06" db="EMBL/GenBank/DDBJ databases">
        <authorList>
            <person name="Kallberg Y."/>
            <person name="Tangrot J."/>
            <person name="Rosling A."/>
        </authorList>
    </citation>
    <scope>NUCLEOTIDE SEQUENCE</scope>
    <source>
        <strain evidence="1">UK204</strain>
    </source>
</reference>
<dbReference type="EMBL" id="CAJVPQ010007121">
    <property type="protein sequence ID" value="CAG8693147.1"/>
    <property type="molecule type" value="Genomic_DNA"/>
</dbReference>
<gene>
    <name evidence="1" type="ORF">FCALED_LOCUS13073</name>
</gene>
<keyword evidence="2" id="KW-1185">Reference proteome</keyword>
<dbReference type="Proteomes" id="UP000789570">
    <property type="component" value="Unassembled WGS sequence"/>
</dbReference>
<feature type="non-terminal residue" evidence="1">
    <location>
        <position position="165"/>
    </location>
</feature>
<comment type="caution">
    <text evidence="1">The sequence shown here is derived from an EMBL/GenBank/DDBJ whole genome shotgun (WGS) entry which is preliminary data.</text>
</comment>
<dbReference type="OrthoDB" id="2413891at2759"/>
<evidence type="ECO:0000313" key="1">
    <source>
        <dbReference type="EMBL" id="CAG8693147.1"/>
    </source>
</evidence>
<name>A0A9N9HKZ4_9GLOM</name>